<organism evidence="2 3">
    <name type="scientific">Marinitoga aeolica</name>
    <dbReference type="NCBI Taxonomy" id="2809031"/>
    <lineage>
        <taxon>Bacteria</taxon>
        <taxon>Thermotogati</taxon>
        <taxon>Thermotogota</taxon>
        <taxon>Thermotogae</taxon>
        <taxon>Petrotogales</taxon>
        <taxon>Petrotogaceae</taxon>
        <taxon>Marinitoga</taxon>
    </lineage>
</organism>
<keyword evidence="1" id="KW-0472">Membrane</keyword>
<keyword evidence="3" id="KW-1185">Reference proteome</keyword>
<reference evidence="2 3" key="1">
    <citation type="submission" date="2021-02" db="EMBL/GenBank/DDBJ databases">
        <title>Characterization of Marinitoga sp. nov. str. BP5-C20A.</title>
        <authorList>
            <person name="Erauso G."/>
            <person name="Postec A."/>
        </authorList>
    </citation>
    <scope>NUCLEOTIDE SEQUENCE [LARGE SCALE GENOMIC DNA]</scope>
    <source>
        <strain evidence="2 3">BP5-C20A</strain>
    </source>
</reference>
<accession>A0ABY8PQ73</accession>
<dbReference type="EMBL" id="CP069362">
    <property type="protein sequence ID" value="WGS64772.1"/>
    <property type="molecule type" value="Genomic_DNA"/>
</dbReference>
<sequence>MRITRILLYLAIILSVISIIMSIGSEIRFSKFQNYMESLFNRQNAKVNDNVSMLNTKLEEMGKYFEPNGIVEKFINYKSNLEKHLNDLEKLLTLAQEDQNVGYFQLYITGSREVWIGIKDEKEKYIFQGMLKPGLSPYKFYFFKDPSIRTSYTINVPYNAQIQTANPDNVYFLIQEPGQRRLKKMPEAKLKNISEELNLYIPTIRGK</sequence>
<protein>
    <submittedName>
        <fullName evidence="2">Uncharacterized protein</fullName>
    </submittedName>
</protein>
<keyword evidence="1" id="KW-0812">Transmembrane</keyword>
<keyword evidence="1" id="KW-1133">Transmembrane helix</keyword>
<dbReference type="Proteomes" id="UP001232493">
    <property type="component" value="Chromosome"/>
</dbReference>
<dbReference type="RefSeq" id="WP_280998661.1">
    <property type="nucleotide sequence ID" value="NZ_CP069362.1"/>
</dbReference>
<evidence type="ECO:0000313" key="3">
    <source>
        <dbReference type="Proteomes" id="UP001232493"/>
    </source>
</evidence>
<proteinExistence type="predicted"/>
<evidence type="ECO:0000313" key="2">
    <source>
        <dbReference type="EMBL" id="WGS64772.1"/>
    </source>
</evidence>
<feature type="transmembrane region" description="Helical" evidence="1">
    <location>
        <begin position="6"/>
        <end position="24"/>
    </location>
</feature>
<evidence type="ECO:0000256" key="1">
    <source>
        <dbReference type="SAM" id="Phobius"/>
    </source>
</evidence>
<name>A0ABY8PQ73_9BACT</name>
<gene>
    <name evidence="2" type="ORF">JRV97_10495</name>
</gene>